<evidence type="ECO:0000313" key="7">
    <source>
        <dbReference type="Proteomes" id="UP001432027"/>
    </source>
</evidence>
<dbReference type="SMART" id="SM00441">
    <property type="entry name" value="FF"/>
    <property type="match status" value="4"/>
</dbReference>
<dbReference type="SUPFAM" id="SSF51045">
    <property type="entry name" value="WW domain"/>
    <property type="match status" value="1"/>
</dbReference>
<dbReference type="FunFam" id="1.10.10.440:FF:000002">
    <property type="entry name" value="pre-mRNA-processing factor 40 homolog A isoform X1"/>
    <property type="match status" value="1"/>
</dbReference>
<keyword evidence="2" id="KW-0175">Coiled coil</keyword>
<dbReference type="SUPFAM" id="SSF81698">
    <property type="entry name" value="FF domain"/>
    <property type="match status" value="4"/>
</dbReference>
<dbReference type="InterPro" id="IPR039726">
    <property type="entry name" value="Prp40-like"/>
</dbReference>
<feature type="region of interest" description="Disordered" evidence="3">
    <location>
        <begin position="1"/>
        <end position="28"/>
    </location>
</feature>
<dbReference type="Proteomes" id="UP001432027">
    <property type="component" value="Unassembled WGS sequence"/>
</dbReference>
<dbReference type="Gene3D" id="2.20.70.10">
    <property type="match status" value="1"/>
</dbReference>
<dbReference type="FunFam" id="1.10.10.440:FF:000003">
    <property type="entry name" value="Pre-mRNA processing factor 40 homolog A"/>
    <property type="match status" value="1"/>
</dbReference>
<dbReference type="PANTHER" id="PTHR11864">
    <property type="entry name" value="PRE-MRNA-PROCESSING PROTEIN PRP40"/>
    <property type="match status" value="1"/>
</dbReference>
<dbReference type="AlphaFoldDB" id="A0AAV5T6N5"/>
<dbReference type="InterPro" id="IPR036517">
    <property type="entry name" value="FF_domain_sf"/>
</dbReference>
<feature type="domain" description="WW" evidence="4">
    <location>
        <begin position="30"/>
        <end position="57"/>
    </location>
</feature>
<feature type="non-terminal residue" evidence="6">
    <location>
        <position position="1"/>
    </location>
</feature>
<dbReference type="InterPro" id="IPR002713">
    <property type="entry name" value="FF_domain"/>
</dbReference>
<gene>
    <name evidence="6" type="ORF">PENTCL1PPCAC_10369</name>
</gene>
<feature type="domain" description="FF" evidence="5">
    <location>
        <begin position="117"/>
        <end position="175"/>
    </location>
</feature>
<comment type="caution">
    <text evidence="6">The sequence shown here is derived from an EMBL/GenBank/DDBJ whole genome shotgun (WGS) entry which is preliminary data.</text>
</comment>
<evidence type="ECO:0000256" key="2">
    <source>
        <dbReference type="SAM" id="Coils"/>
    </source>
</evidence>
<dbReference type="InterPro" id="IPR036020">
    <property type="entry name" value="WW_dom_sf"/>
</dbReference>
<evidence type="ECO:0000259" key="4">
    <source>
        <dbReference type="PROSITE" id="PS50020"/>
    </source>
</evidence>
<dbReference type="GO" id="GO:0003723">
    <property type="term" value="F:RNA binding"/>
    <property type="evidence" value="ECO:0007669"/>
    <property type="project" value="TreeGrafter"/>
</dbReference>
<dbReference type="GO" id="GO:0071004">
    <property type="term" value="C:U2-type prespliceosome"/>
    <property type="evidence" value="ECO:0007669"/>
    <property type="project" value="TreeGrafter"/>
</dbReference>
<dbReference type="Gene3D" id="1.10.10.440">
    <property type="entry name" value="FF domain"/>
    <property type="match status" value="4"/>
</dbReference>
<dbReference type="FunFam" id="1.10.10.440:FF:000046">
    <property type="entry name" value="WW domain-containing protein ZK1098.1"/>
    <property type="match status" value="1"/>
</dbReference>
<dbReference type="CDD" id="cd00201">
    <property type="entry name" value="WW"/>
    <property type="match status" value="1"/>
</dbReference>
<dbReference type="PROSITE" id="PS01159">
    <property type="entry name" value="WW_DOMAIN_1"/>
    <property type="match status" value="1"/>
</dbReference>
<dbReference type="PROSITE" id="PS50020">
    <property type="entry name" value="WW_DOMAIN_2"/>
    <property type="match status" value="1"/>
</dbReference>
<feature type="region of interest" description="Disordered" evidence="3">
    <location>
        <begin position="46"/>
        <end position="72"/>
    </location>
</feature>
<feature type="compositionally biased region" description="Basic residues" evidence="3">
    <location>
        <begin position="536"/>
        <end position="546"/>
    </location>
</feature>
<dbReference type="Pfam" id="PF00397">
    <property type="entry name" value="WW"/>
    <property type="match status" value="1"/>
</dbReference>
<feature type="compositionally biased region" description="Basic and acidic residues" evidence="3">
    <location>
        <begin position="1"/>
        <end position="16"/>
    </location>
</feature>
<dbReference type="EMBL" id="BTSX01000003">
    <property type="protein sequence ID" value="GMS88194.1"/>
    <property type="molecule type" value="Genomic_DNA"/>
</dbReference>
<proteinExistence type="predicted"/>
<keyword evidence="7" id="KW-1185">Reference proteome</keyword>
<dbReference type="PROSITE" id="PS51676">
    <property type="entry name" value="FF"/>
    <property type="match status" value="3"/>
</dbReference>
<name>A0AAV5T6N5_9BILA</name>
<evidence type="ECO:0000313" key="6">
    <source>
        <dbReference type="EMBL" id="GMS88194.1"/>
    </source>
</evidence>
<protein>
    <recommendedName>
        <fullName evidence="8">WW domain-containing protein</fullName>
    </recommendedName>
</protein>
<dbReference type="Pfam" id="PF25432">
    <property type="entry name" value="FF_PRPF40A"/>
    <property type="match status" value="1"/>
</dbReference>
<keyword evidence="1" id="KW-0677">Repeat</keyword>
<dbReference type="GO" id="GO:0045292">
    <property type="term" value="P:mRNA cis splicing, via spliceosome"/>
    <property type="evidence" value="ECO:0007669"/>
    <property type="project" value="InterPro"/>
</dbReference>
<dbReference type="InterPro" id="IPR001202">
    <property type="entry name" value="WW_dom"/>
</dbReference>
<feature type="domain" description="FF" evidence="5">
    <location>
        <begin position="472"/>
        <end position="528"/>
    </location>
</feature>
<organism evidence="6 7">
    <name type="scientific">Pristionchus entomophagus</name>
    <dbReference type="NCBI Taxonomy" id="358040"/>
    <lineage>
        <taxon>Eukaryota</taxon>
        <taxon>Metazoa</taxon>
        <taxon>Ecdysozoa</taxon>
        <taxon>Nematoda</taxon>
        <taxon>Chromadorea</taxon>
        <taxon>Rhabditida</taxon>
        <taxon>Rhabditina</taxon>
        <taxon>Diplogasteromorpha</taxon>
        <taxon>Diplogasteroidea</taxon>
        <taxon>Neodiplogasteridae</taxon>
        <taxon>Pristionchus</taxon>
    </lineage>
</organism>
<evidence type="ECO:0000256" key="1">
    <source>
        <dbReference type="ARBA" id="ARBA00022737"/>
    </source>
</evidence>
<evidence type="ECO:0008006" key="8">
    <source>
        <dbReference type="Google" id="ProtNLM"/>
    </source>
</evidence>
<reference evidence="6" key="1">
    <citation type="submission" date="2023-10" db="EMBL/GenBank/DDBJ databases">
        <title>Genome assembly of Pristionchus species.</title>
        <authorList>
            <person name="Yoshida K."/>
            <person name="Sommer R.J."/>
        </authorList>
    </citation>
    <scope>NUCLEOTIDE SEQUENCE</scope>
    <source>
        <strain evidence="6">RS0144</strain>
    </source>
</reference>
<dbReference type="Pfam" id="PF01846">
    <property type="entry name" value="FF"/>
    <property type="match status" value="3"/>
</dbReference>
<dbReference type="SMART" id="SM00456">
    <property type="entry name" value="WW"/>
    <property type="match status" value="1"/>
</dbReference>
<feature type="domain" description="FF" evidence="5">
    <location>
        <begin position="335"/>
        <end position="396"/>
    </location>
</feature>
<feature type="region of interest" description="Disordered" evidence="3">
    <location>
        <begin position="524"/>
        <end position="568"/>
    </location>
</feature>
<accession>A0AAV5T6N5</accession>
<feature type="compositionally biased region" description="Basic residues" evidence="3">
    <location>
        <begin position="559"/>
        <end position="568"/>
    </location>
</feature>
<evidence type="ECO:0000256" key="3">
    <source>
        <dbReference type="SAM" id="MobiDB-lite"/>
    </source>
</evidence>
<evidence type="ECO:0000259" key="5">
    <source>
        <dbReference type="PROSITE" id="PS51676"/>
    </source>
</evidence>
<feature type="compositionally biased region" description="Basic and acidic residues" evidence="3">
    <location>
        <begin position="524"/>
        <end position="535"/>
    </location>
</feature>
<dbReference type="GO" id="GO:0005685">
    <property type="term" value="C:U1 snRNP"/>
    <property type="evidence" value="ECO:0007669"/>
    <property type="project" value="TreeGrafter"/>
</dbReference>
<dbReference type="PANTHER" id="PTHR11864:SF0">
    <property type="entry name" value="PRP40 PRE-MRNA PROCESSING FACTOR 40 HOMOLOG A (YEAST)"/>
    <property type="match status" value="1"/>
</dbReference>
<sequence length="568" mass="66505">TQQRVWDKPDELKTPAERSASASYAETGKWREYTADDGKKYYYNTETRETTWTKPEEKTKITGSSSKKDEVKEEVKEERSEMDRAMEATLAALTKDNTISVATVSDADMLDPEVELKKRQADRFTDLLRDKYKDGKITATCNWDKAVPFIQSDPRFRILSKVSEKKQLFNAWKVQRQKEERDEKRIAVKRAKEDLEQWLLAHPKMRNSGLQYRRAEEIFATEHIWKAVAVDDRMEIFRVTHATVTKKDEEERAAISTRNIQALNDILVSMIEVTYRTTWAEAQGLLIRNAEFAADATLLNMDKMDALIVFEKHIKNLEKLHEEEKESEEMRVKRQERKTREAFQVLLKILHERGELTSVSLWSTLYTTIASDSRFDLMLHQSGSTPLDLFKFYVEDLKEQYGNDRKIIKDIIGTQGRSIGVETTFDQLVQWVHDDDKGKKVDMGNLKLCYNSFIEKAESKEKEKEREDARKKRRIESEFRNLLRTIQPPIEEGTEFSVVRAKIEKESSFKVIGSEEERESIFKEFAKRTSEENHKDVKKKKDKKKKDQSDSESGGDIRNKKKKRKHDK</sequence>
<feature type="coiled-coil region" evidence="2">
    <location>
        <begin position="310"/>
        <end position="338"/>
    </location>
</feature>